<evidence type="ECO:0000256" key="1">
    <source>
        <dbReference type="ARBA" id="ARBA00001971"/>
    </source>
</evidence>
<feature type="transmembrane region" description="Helical" evidence="4">
    <location>
        <begin position="20"/>
        <end position="40"/>
    </location>
</feature>
<dbReference type="Gene3D" id="3.40.50.150">
    <property type="entry name" value="Vaccinia Virus protein VP39"/>
    <property type="match status" value="1"/>
</dbReference>
<keyword evidence="4" id="KW-1133">Transmembrane helix</keyword>
<dbReference type="InterPro" id="IPR041698">
    <property type="entry name" value="Methyltransf_25"/>
</dbReference>
<dbReference type="Gene3D" id="1.10.630.10">
    <property type="entry name" value="Cytochrome P450"/>
    <property type="match status" value="1"/>
</dbReference>
<reference evidence="6 7" key="1">
    <citation type="journal article" date="2023" name="G3 (Bethesda)">
        <title>A chromosome-level genome assembly of Zasmidium syzygii isolated from banana leaves.</title>
        <authorList>
            <person name="van Westerhoven A.C."/>
            <person name="Mehrabi R."/>
            <person name="Talebi R."/>
            <person name="Steentjes M.B.F."/>
            <person name="Corcolon B."/>
            <person name="Chong P.A."/>
            <person name="Kema G.H.J."/>
            <person name="Seidl M.F."/>
        </authorList>
    </citation>
    <scope>NUCLEOTIDE SEQUENCE [LARGE SCALE GENOMIC DNA]</scope>
    <source>
        <strain evidence="6 7">P124</strain>
    </source>
</reference>
<keyword evidence="3" id="KW-0408">Iron</keyword>
<dbReference type="Pfam" id="PF00067">
    <property type="entry name" value="p450"/>
    <property type="match status" value="1"/>
</dbReference>
<dbReference type="Proteomes" id="UP001305779">
    <property type="component" value="Unassembled WGS sequence"/>
</dbReference>
<dbReference type="InterPro" id="IPR036396">
    <property type="entry name" value="Cyt_P450_sf"/>
</dbReference>
<evidence type="ECO:0000259" key="5">
    <source>
        <dbReference type="Pfam" id="PF13649"/>
    </source>
</evidence>
<name>A0ABR0EYN6_ZASCE</name>
<organism evidence="6 7">
    <name type="scientific">Zasmidium cellare</name>
    <name type="common">Wine cellar mold</name>
    <name type="synonym">Racodium cellare</name>
    <dbReference type="NCBI Taxonomy" id="395010"/>
    <lineage>
        <taxon>Eukaryota</taxon>
        <taxon>Fungi</taxon>
        <taxon>Dikarya</taxon>
        <taxon>Ascomycota</taxon>
        <taxon>Pezizomycotina</taxon>
        <taxon>Dothideomycetes</taxon>
        <taxon>Dothideomycetidae</taxon>
        <taxon>Mycosphaerellales</taxon>
        <taxon>Mycosphaerellaceae</taxon>
        <taxon>Zasmidium</taxon>
    </lineage>
</organism>
<evidence type="ECO:0000256" key="4">
    <source>
        <dbReference type="SAM" id="Phobius"/>
    </source>
</evidence>
<dbReference type="InterPro" id="IPR050121">
    <property type="entry name" value="Cytochrome_P450_monoxygenase"/>
</dbReference>
<dbReference type="InterPro" id="IPR017972">
    <property type="entry name" value="Cyt_P450_CS"/>
</dbReference>
<dbReference type="InterPro" id="IPR002401">
    <property type="entry name" value="Cyt_P450_E_grp-I"/>
</dbReference>
<proteinExistence type="predicted"/>
<feature type="domain" description="Methyltransferase" evidence="5">
    <location>
        <begin position="558"/>
        <end position="648"/>
    </location>
</feature>
<dbReference type="InterPro" id="IPR029063">
    <property type="entry name" value="SAM-dependent_MTases_sf"/>
</dbReference>
<keyword evidence="7" id="KW-1185">Reference proteome</keyword>
<sequence length="739" mass="83593">MVLIGAFSIDATNLTPTRVLLAAIAFVSFLGILRIFYALFISPHKDIPGPLLARFTRLWELRQMIRGDSHETIVNLHKEHGPIVRLAPNRYSFNTLEAQKKIYAHGGDFNKTNYYNAAEDPERPNLFSLKDETIHADRRKKLSNLYSMSSLVSYEDAVDRMNAVCIRKFKEMSERGKQVLIPEFMQCYAFDVIGEITLDKNFGMMEKEGDVDGLIELVHMLIRYQGVVGIMPEFHLPIFRIGNMLGSKSANTMEQIAKSQMDKHRGSVIEKENPRRDPFVTKLLRLESAGKVEYEHMLDSMASNIAAGSDTTAITLSAALYYLYRNHRILEALRKEIDDFAADGKISDPVSFKEAQSMPYLQAVIMETLRLHSAVGYIYPRRVPKGGVDLSGRFFPEGTEVGVSAWALHRNPDVYGEDAEDFRPERFLNSDSKNTAAQLGGSFAFGAGARTCIGKNISLLEMCKVLPQIARQFDLVFVDDKPWELFTTWFVWQKYYCYIEPRNISLQENKMVQSDEDARQLYNDMGKSYEDAYGENPNQTKFVRQSLNRLSISSSTAILDIGQGTGKPTSAMIAQTGCKLYGIDVSEGMTKIARKQVPEGDFTTVSMLEYKPPFQFDAAFAIFSTFGMKLEEVEQIVPKWGEWIKPSGWLFVGTIAGEDWGQENVHFEPFKDVKTGAGIAEPRHMGQRVKTLNLTKAGWAKLLEGAGFSIVEAEVLPYKPPDQYDTDREPHYYITCKKN</sequence>
<dbReference type="PANTHER" id="PTHR24305">
    <property type="entry name" value="CYTOCHROME P450"/>
    <property type="match status" value="1"/>
</dbReference>
<evidence type="ECO:0000313" key="7">
    <source>
        <dbReference type="Proteomes" id="UP001305779"/>
    </source>
</evidence>
<accession>A0ABR0EYN6</accession>
<gene>
    <name evidence="6" type="ORF">PRZ48_000043</name>
</gene>
<evidence type="ECO:0000313" key="6">
    <source>
        <dbReference type="EMBL" id="KAK4506313.1"/>
    </source>
</evidence>
<keyword evidence="4" id="KW-0472">Membrane</keyword>
<evidence type="ECO:0000256" key="3">
    <source>
        <dbReference type="ARBA" id="ARBA00023004"/>
    </source>
</evidence>
<keyword evidence="2" id="KW-0479">Metal-binding</keyword>
<dbReference type="CDD" id="cd11060">
    <property type="entry name" value="CYP57A1-like"/>
    <property type="match status" value="1"/>
</dbReference>
<comment type="caution">
    <text evidence="6">The sequence shown here is derived from an EMBL/GenBank/DDBJ whole genome shotgun (WGS) entry which is preliminary data.</text>
</comment>
<dbReference type="Pfam" id="PF13649">
    <property type="entry name" value="Methyltransf_25"/>
    <property type="match status" value="1"/>
</dbReference>
<dbReference type="PROSITE" id="PS00086">
    <property type="entry name" value="CYTOCHROME_P450"/>
    <property type="match status" value="1"/>
</dbReference>
<dbReference type="PRINTS" id="PR00463">
    <property type="entry name" value="EP450I"/>
</dbReference>
<dbReference type="CDD" id="cd02440">
    <property type="entry name" value="AdoMet_MTases"/>
    <property type="match status" value="1"/>
</dbReference>
<dbReference type="InterPro" id="IPR001128">
    <property type="entry name" value="Cyt_P450"/>
</dbReference>
<dbReference type="SUPFAM" id="SSF53335">
    <property type="entry name" value="S-adenosyl-L-methionine-dependent methyltransferases"/>
    <property type="match status" value="1"/>
</dbReference>
<keyword evidence="4" id="KW-0812">Transmembrane</keyword>
<comment type="cofactor">
    <cofactor evidence="1">
        <name>heme</name>
        <dbReference type="ChEBI" id="CHEBI:30413"/>
    </cofactor>
</comment>
<dbReference type="EMBL" id="JAXOVC010000001">
    <property type="protein sequence ID" value="KAK4506313.1"/>
    <property type="molecule type" value="Genomic_DNA"/>
</dbReference>
<dbReference type="PANTHER" id="PTHR24305:SF190">
    <property type="entry name" value="P450, PUTATIVE (EUROFUNG)-RELATED"/>
    <property type="match status" value="1"/>
</dbReference>
<dbReference type="PRINTS" id="PR00385">
    <property type="entry name" value="P450"/>
</dbReference>
<dbReference type="SUPFAM" id="SSF48264">
    <property type="entry name" value="Cytochrome P450"/>
    <property type="match status" value="1"/>
</dbReference>
<evidence type="ECO:0000256" key="2">
    <source>
        <dbReference type="ARBA" id="ARBA00022723"/>
    </source>
</evidence>
<protein>
    <recommendedName>
        <fullName evidence="5">Methyltransferase domain-containing protein</fullName>
    </recommendedName>
</protein>